<feature type="compositionally biased region" description="Polar residues" evidence="1">
    <location>
        <begin position="842"/>
        <end position="858"/>
    </location>
</feature>
<comment type="caution">
    <text evidence="2">The sequence shown here is derived from an EMBL/GenBank/DDBJ whole genome shotgun (WGS) entry which is preliminary data.</text>
</comment>
<feature type="compositionally biased region" description="Basic residues" evidence="1">
    <location>
        <begin position="44"/>
        <end position="53"/>
    </location>
</feature>
<proteinExistence type="predicted"/>
<reference evidence="2 3" key="1">
    <citation type="journal article" date="2017" name="Curr. Biol.">
        <title>Genome architecture and evolution of a unichromosomal asexual nematode.</title>
        <authorList>
            <person name="Fradin H."/>
            <person name="Zegar C."/>
            <person name="Gutwein M."/>
            <person name="Lucas J."/>
            <person name="Kovtun M."/>
            <person name="Corcoran D."/>
            <person name="Baugh L.R."/>
            <person name="Kiontke K."/>
            <person name="Gunsalus K."/>
            <person name="Fitch D.H."/>
            <person name="Piano F."/>
        </authorList>
    </citation>
    <scope>NUCLEOTIDE SEQUENCE [LARGE SCALE GENOMIC DNA]</scope>
    <source>
        <strain evidence="2">PF1309</strain>
    </source>
</reference>
<feature type="region of interest" description="Disordered" evidence="1">
    <location>
        <begin position="1"/>
        <end position="152"/>
    </location>
</feature>
<evidence type="ECO:0000256" key="1">
    <source>
        <dbReference type="SAM" id="MobiDB-lite"/>
    </source>
</evidence>
<evidence type="ECO:0000313" key="2">
    <source>
        <dbReference type="EMBL" id="PAV56049.1"/>
    </source>
</evidence>
<dbReference type="AlphaFoldDB" id="A0A2A2J371"/>
<evidence type="ECO:0000313" key="3">
    <source>
        <dbReference type="Proteomes" id="UP000218231"/>
    </source>
</evidence>
<feature type="region of interest" description="Disordered" evidence="1">
    <location>
        <begin position="632"/>
        <end position="656"/>
    </location>
</feature>
<feature type="compositionally biased region" description="Basic and acidic residues" evidence="1">
    <location>
        <begin position="682"/>
        <end position="698"/>
    </location>
</feature>
<feature type="region of interest" description="Disordered" evidence="1">
    <location>
        <begin position="679"/>
        <end position="705"/>
    </location>
</feature>
<protein>
    <submittedName>
        <fullName evidence="2">Uncharacterized protein</fullName>
    </submittedName>
</protein>
<name>A0A2A2J371_9BILA</name>
<feature type="compositionally biased region" description="Polar residues" evidence="1">
    <location>
        <begin position="131"/>
        <end position="152"/>
    </location>
</feature>
<dbReference type="EMBL" id="LIAE01010728">
    <property type="protein sequence ID" value="PAV56049.1"/>
    <property type="molecule type" value="Genomic_DNA"/>
</dbReference>
<gene>
    <name evidence="2" type="ORF">WR25_06499</name>
</gene>
<organism evidence="2 3">
    <name type="scientific">Diploscapter pachys</name>
    <dbReference type="NCBI Taxonomy" id="2018661"/>
    <lineage>
        <taxon>Eukaryota</taxon>
        <taxon>Metazoa</taxon>
        <taxon>Ecdysozoa</taxon>
        <taxon>Nematoda</taxon>
        <taxon>Chromadorea</taxon>
        <taxon>Rhabditida</taxon>
        <taxon>Rhabditina</taxon>
        <taxon>Rhabditomorpha</taxon>
        <taxon>Rhabditoidea</taxon>
        <taxon>Rhabditidae</taxon>
        <taxon>Diploscapter</taxon>
    </lineage>
</organism>
<feature type="region of interest" description="Disordered" evidence="1">
    <location>
        <begin position="832"/>
        <end position="864"/>
    </location>
</feature>
<dbReference type="Proteomes" id="UP000218231">
    <property type="component" value="Unassembled WGS sequence"/>
</dbReference>
<sequence length="864" mass="98020">MTGAMQAQNSKDQTDESKSAAEVKKEKKPLPFTMMRTEDFAYPKPKKPSKSSKKTSDDKTKSKVAFSAATVNSAGPSKSKYKSTVAATLPTPTPSSAAAIPSTSSALTVSAASQRPSISAPPTSSNSNSSKQQQILPRESPPQNDSNNHQQQPLIQTSNFPRRYSPQQKCLQPSTSAAFAPTSLSAPEIRQEYETCCLVLWCDNLLDAGDDEEESFCGEVLCTENVTCPQMHFIFDARTRYRGQSIALLDRKFFAPGRMLEIQTKFMPISANDPRHYLFLIETITDLSPIPHCKPQLQKVQVIHLPSESNSNCYGRAIDEKFYYARIPPFVWNRPFVKAAIQEGVESRIPPPDYAQHFQLYQLLEAYVIMCPKWVDELLSDAISCRKLVLSIHSIPQFTEGIATIVEIQEPYFVVAKEELEYSKSNDSTANRILVPLYNVSNQSLYRIGQHISFQACASLRQSIYNSVALSHVPLHEQVDHLPAINPRIRIGHLISIEDEVDDVWCPQQAIEQRPSLPQSLIGYFDSNYESAQRVADSNLPSSKRALRESFKSRFLTAAEVAIEEEFWSSGFSPPEAGPPVKNICEWVAPSEKFNYGDEIPCHLTVDPMEIARRENEKWIERNRRRIGREEEGDYEWDEEEDGLSDDERDAEWNDDDGQQWIRREANLNALRNIEEEIANAQKERETTVGEREEQGERKSRHTRVSQQRVRRILNHFGNMVNVSAFAPKRIDEPIPSEWQPNDVFRIIGLYDDVTMIFSSIIGSVQKEKQNEKKETVLTQALQRKYWLSRMSPRSTPTVYVTEFIRERDILEDCTQDSPSVSTIKHTIVIRNPRKQKKKDSSQTNVAALKPSESSGIQTDVDVQ</sequence>
<accession>A0A2A2J371</accession>
<keyword evidence="3" id="KW-1185">Reference proteome</keyword>
<feature type="compositionally biased region" description="Low complexity" evidence="1">
    <location>
        <begin position="83"/>
        <end position="130"/>
    </location>
</feature>
<feature type="compositionally biased region" description="Polar residues" evidence="1">
    <location>
        <begin position="1"/>
        <end position="11"/>
    </location>
</feature>
<feature type="compositionally biased region" description="Basic and acidic residues" evidence="1">
    <location>
        <begin position="12"/>
        <end position="29"/>
    </location>
</feature>